<dbReference type="CDD" id="cd04301">
    <property type="entry name" value="NAT_SF"/>
    <property type="match status" value="1"/>
</dbReference>
<evidence type="ECO:0000256" key="1">
    <source>
        <dbReference type="ARBA" id="ARBA00022679"/>
    </source>
</evidence>
<name>A0ABQ5Q492_9BACT</name>
<dbReference type="SUPFAM" id="SSF55729">
    <property type="entry name" value="Acyl-CoA N-acyltransferases (Nat)"/>
    <property type="match status" value="1"/>
</dbReference>
<dbReference type="EMBL" id="BSDD01000001">
    <property type="protein sequence ID" value="GLH69231.1"/>
    <property type="molecule type" value="Genomic_DNA"/>
</dbReference>
<evidence type="ECO:0000313" key="4">
    <source>
        <dbReference type="EMBL" id="GLH69231.1"/>
    </source>
</evidence>
<dbReference type="PROSITE" id="PS51186">
    <property type="entry name" value="GNAT"/>
    <property type="match status" value="1"/>
</dbReference>
<keyword evidence="5" id="KW-1185">Reference proteome</keyword>
<protein>
    <recommendedName>
        <fullName evidence="3">N-acetyltransferase domain-containing protein</fullName>
    </recommendedName>
</protein>
<reference evidence="4 5" key="1">
    <citation type="journal article" date="2023" name="Antonie Van Leeuwenhoek">
        <title>Mesoterricola silvestris gen. nov., sp. nov., Mesoterricola sediminis sp. nov., Geothrix oryzae sp. nov., Geothrix edaphica sp. nov., Geothrix rubra sp. nov., and Geothrix limicola sp. nov., six novel members of Acidobacteriota isolated from soils.</title>
        <authorList>
            <person name="Itoh H."/>
            <person name="Sugisawa Y."/>
            <person name="Mise K."/>
            <person name="Xu Z."/>
            <person name="Kuniyasu M."/>
            <person name="Ushijima N."/>
            <person name="Kawano K."/>
            <person name="Kobayashi E."/>
            <person name="Shiratori Y."/>
            <person name="Masuda Y."/>
            <person name="Senoo K."/>
        </authorList>
    </citation>
    <scope>NUCLEOTIDE SEQUENCE [LARGE SCALE GENOMIC DNA]</scope>
    <source>
        <strain evidence="4 5">Red803</strain>
    </source>
</reference>
<dbReference type="PANTHER" id="PTHR43877:SF2">
    <property type="entry name" value="AMINOALKYLPHOSPHONATE N-ACETYLTRANSFERASE-RELATED"/>
    <property type="match status" value="1"/>
</dbReference>
<gene>
    <name evidence="4" type="ORF">GETHPA_07640</name>
</gene>
<dbReference type="PANTHER" id="PTHR43877">
    <property type="entry name" value="AMINOALKYLPHOSPHONATE N-ACETYLTRANSFERASE-RELATED-RELATED"/>
    <property type="match status" value="1"/>
</dbReference>
<sequence>MPIEPPAAFSLLPWDSELFGYPVARLAPEGLRPELFPATLEQLRGQGVRLAYAQVPWSDQATRALLDGIGAPMVDRKVTFGKALTGGSIPPAGVEAWQEGEVSAELEALALASGHLSRFRTDAQVPSHVFPTLYKAWIRRSVLGEIADAVLVAREAGKLAGLVTLAQHGPVSEIGLVAVADGCRGQGIGRRLMAAAEAWSDARKAGRLEVVTQGENAAACALYRSAGCLVVQEQAIYHVWMEPVG</sequence>
<evidence type="ECO:0000259" key="3">
    <source>
        <dbReference type="PROSITE" id="PS51186"/>
    </source>
</evidence>
<dbReference type="InterPro" id="IPR016181">
    <property type="entry name" value="Acyl_CoA_acyltransferase"/>
</dbReference>
<keyword evidence="2" id="KW-0012">Acyltransferase</keyword>
<keyword evidence="1" id="KW-0808">Transferase</keyword>
<accession>A0ABQ5Q492</accession>
<evidence type="ECO:0000256" key="2">
    <source>
        <dbReference type="ARBA" id="ARBA00023315"/>
    </source>
</evidence>
<dbReference type="Pfam" id="PF00583">
    <property type="entry name" value="Acetyltransf_1"/>
    <property type="match status" value="1"/>
</dbReference>
<organism evidence="4 5">
    <name type="scientific">Geothrix rubra</name>
    <dbReference type="NCBI Taxonomy" id="2927977"/>
    <lineage>
        <taxon>Bacteria</taxon>
        <taxon>Pseudomonadati</taxon>
        <taxon>Acidobacteriota</taxon>
        <taxon>Holophagae</taxon>
        <taxon>Holophagales</taxon>
        <taxon>Holophagaceae</taxon>
        <taxon>Geothrix</taxon>
    </lineage>
</organism>
<comment type="caution">
    <text evidence="4">The sequence shown here is derived from an EMBL/GenBank/DDBJ whole genome shotgun (WGS) entry which is preliminary data.</text>
</comment>
<dbReference type="Gene3D" id="3.40.630.30">
    <property type="match status" value="1"/>
</dbReference>
<dbReference type="InterPro" id="IPR050832">
    <property type="entry name" value="Bact_Acetyltransf"/>
</dbReference>
<proteinExistence type="predicted"/>
<evidence type="ECO:0000313" key="5">
    <source>
        <dbReference type="Proteomes" id="UP001165089"/>
    </source>
</evidence>
<feature type="domain" description="N-acetyltransferase" evidence="3">
    <location>
        <begin position="104"/>
        <end position="245"/>
    </location>
</feature>
<dbReference type="Proteomes" id="UP001165089">
    <property type="component" value="Unassembled WGS sequence"/>
</dbReference>
<dbReference type="InterPro" id="IPR000182">
    <property type="entry name" value="GNAT_dom"/>
</dbReference>
<dbReference type="RefSeq" id="WP_285723104.1">
    <property type="nucleotide sequence ID" value="NZ_BSDD01000001.1"/>
</dbReference>